<keyword evidence="3" id="KW-1133">Transmembrane helix</keyword>
<dbReference type="Pfam" id="PF06803">
    <property type="entry name" value="DUF1232"/>
    <property type="match status" value="1"/>
</dbReference>
<proteinExistence type="predicted"/>
<organism evidence="7 8">
    <name type="scientific">Polymorphum gilvum (strain LMG 25793 / CGMCC 1.9160 / SL003B-26A1)</name>
    <dbReference type="NCBI Taxonomy" id="991905"/>
    <lineage>
        <taxon>Bacteria</taxon>
        <taxon>Pseudomonadati</taxon>
        <taxon>Pseudomonadota</taxon>
        <taxon>Alphaproteobacteria</taxon>
        <taxon>Rhodobacterales</taxon>
        <taxon>Paracoccaceae</taxon>
        <taxon>Polymorphum</taxon>
    </lineage>
</organism>
<dbReference type="GO" id="GO:0012505">
    <property type="term" value="C:endomembrane system"/>
    <property type="evidence" value="ECO:0007669"/>
    <property type="project" value="UniProtKB-SubCell"/>
</dbReference>
<comment type="subcellular location">
    <subcellularLocation>
        <location evidence="1">Endomembrane system</location>
        <topology evidence="1">Multi-pass membrane protein</topology>
    </subcellularLocation>
</comment>
<evidence type="ECO:0000259" key="6">
    <source>
        <dbReference type="Pfam" id="PF06803"/>
    </source>
</evidence>
<dbReference type="RefSeq" id="WP_013651206.1">
    <property type="nucleotide sequence ID" value="NC_015259.1"/>
</dbReference>
<dbReference type="AlphaFoldDB" id="F2J312"/>
<evidence type="ECO:0000313" key="8">
    <source>
        <dbReference type="Proteomes" id="UP000008130"/>
    </source>
</evidence>
<evidence type="ECO:0000256" key="3">
    <source>
        <dbReference type="ARBA" id="ARBA00022989"/>
    </source>
</evidence>
<dbReference type="KEGG" id="pgv:SL003B_0447"/>
<name>F2J312_POLGS</name>
<protein>
    <recommendedName>
        <fullName evidence="6">DUF1232 domain-containing protein</fullName>
    </recommendedName>
</protein>
<evidence type="ECO:0000256" key="5">
    <source>
        <dbReference type="SAM" id="MobiDB-lite"/>
    </source>
</evidence>
<feature type="domain" description="DUF1232" evidence="6">
    <location>
        <begin position="63"/>
        <end position="97"/>
    </location>
</feature>
<accession>F2J312</accession>
<evidence type="ECO:0000256" key="4">
    <source>
        <dbReference type="ARBA" id="ARBA00023136"/>
    </source>
</evidence>
<keyword evidence="8" id="KW-1185">Reference proteome</keyword>
<dbReference type="PATRIC" id="fig|991905.3.peg.456"/>
<keyword evidence="4" id="KW-0472">Membrane</keyword>
<reference evidence="7 8" key="1">
    <citation type="journal article" date="2011" name="J. Bacteriol.">
        <title>Complete genome sequence of Polymorphum gilvum SL003B-26A1T, a crude oil-degrading bacterium from oil-polluted saline soil.</title>
        <authorList>
            <person name="Li S.G."/>
            <person name="Tang Y.Q."/>
            <person name="Nie Y."/>
            <person name="Cai M."/>
            <person name="Wu X.L."/>
        </authorList>
    </citation>
    <scope>NUCLEOTIDE SEQUENCE [LARGE SCALE GENOMIC DNA]</scope>
    <source>
        <strain evidence="8">LMG 25793 / CGMCC 1.9160 / SL003B-26A1</strain>
    </source>
</reference>
<evidence type="ECO:0000313" key="7">
    <source>
        <dbReference type="EMBL" id="ADZ68882.1"/>
    </source>
</evidence>
<keyword evidence="2" id="KW-0812">Transmembrane</keyword>
<evidence type="ECO:0000256" key="2">
    <source>
        <dbReference type="ARBA" id="ARBA00022692"/>
    </source>
</evidence>
<dbReference type="OrthoDB" id="9813247at2"/>
<dbReference type="eggNOG" id="COG3339">
    <property type="taxonomic scope" value="Bacteria"/>
</dbReference>
<sequence length="123" mass="13501">MTSPFEDLGFDPDLLGPEEEQRRTVREKLIATARKAARQVPFVEDVVAGYYCALDPATPRKVRVTVFAALAYFVLPLDAVPDFLVGIGFGDDATILMAAIAMVRAHMRPEHVEAARAALRDEA</sequence>
<dbReference type="PIRSF" id="PIRSF031804">
    <property type="entry name" value="UCP031804"/>
    <property type="match status" value="1"/>
</dbReference>
<dbReference type="STRING" id="991905.SL003B_0447"/>
<dbReference type="InterPro" id="IPR010652">
    <property type="entry name" value="DUF1232"/>
</dbReference>
<dbReference type="HOGENOM" id="CLU_133088_1_0_5"/>
<gene>
    <name evidence="7" type="ordered locus">SL003B_0447</name>
</gene>
<dbReference type="EMBL" id="CP002568">
    <property type="protein sequence ID" value="ADZ68882.1"/>
    <property type="molecule type" value="Genomic_DNA"/>
</dbReference>
<dbReference type="Proteomes" id="UP000008130">
    <property type="component" value="Chromosome"/>
</dbReference>
<dbReference type="InterPro" id="IPR016983">
    <property type="entry name" value="UCP031804"/>
</dbReference>
<feature type="region of interest" description="Disordered" evidence="5">
    <location>
        <begin position="1"/>
        <end position="21"/>
    </location>
</feature>
<evidence type="ECO:0000256" key="1">
    <source>
        <dbReference type="ARBA" id="ARBA00004127"/>
    </source>
</evidence>